<keyword evidence="11" id="KW-1185">Reference proteome</keyword>
<comment type="catalytic activity">
    <reaction evidence="8">
        <text>Mo-molybdopterin + GTP + H(+) = Mo-molybdopterin guanine dinucleotide + diphosphate</text>
        <dbReference type="Rhea" id="RHEA:34243"/>
        <dbReference type="ChEBI" id="CHEBI:15378"/>
        <dbReference type="ChEBI" id="CHEBI:33019"/>
        <dbReference type="ChEBI" id="CHEBI:37565"/>
        <dbReference type="ChEBI" id="CHEBI:71302"/>
        <dbReference type="ChEBI" id="CHEBI:71310"/>
        <dbReference type="EC" id="2.7.7.77"/>
    </reaction>
</comment>
<comment type="similarity">
    <text evidence="8">Belongs to the MobA family.</text>
</comment>
<dbReference type="InterPro" id="IPR029044">
    <property type="entry name" value="Nucleotide-diphossugar_trans"/>
</dbReference>
<protein>
    <recommendedName>
        <fullName evidence="8">Molybdenum cofactor guanylyltransferase</fullName>
        <shortName evidence="8">MoCo guanylyltransferase</shortName>
        <ecNumber evidence="8">2.7.7.77</ecNumber>
    </recommendedName>
    <alternativeName>
        <fullName evidence="8">GTP:molybdopterin guanylyltransferase</fullName>
    </alternativeName>
    <alternativeName>
        <fullName evidence="8">Mo-MPT guanylyltransferase</fullName>
    </alternativeName>
    <alternativeName>
        <fullName evidence="8">Molybdopterin guanylyltransferase</fullName>
    </alternativeName>
    <alternativeName>
        <fullName evidence="8">Molybdopterin-guanine dinucleotide synthase</fullName>
        <shortName evidence="8">MGD synthase</shortName>
    </alternativeName>
</protein>
<evidence type="ECO:0000256" key="7">
    <source>
        <dbReference type="ARBA" id="ARBA00023150"/>
    </source>
</evidence>
<keyword evidence="4 8" id="KW-0547">Nucleotide-binding</keyword>
<comment type="caution">
    <text evidence="10">The sequence shown here is derived from an EMBL/GenBank/DDBJ whole genome shotgun (WGS) entry which is preliminary data.</text>
</comment>
<evidence type="ECO:0000313" key="11">
    <source>
        <dbReference type="Proteomes" id="UP001320168"/>
    </source>
</evidence>
<evidence type="ECO:0000313" key="10">
    <source>
        <dbReference type="EMBL" id="MCE8001774.1"/>
    </source>
</evidence>
<feature type="binding site" evidence="8">
    <location>
        <position position="110"/>
    </location>
    <ligand>
        <name>Mg(2+)</name>
        <dbReference type="ChEBI" id="CHEBI:18420"/>
    </ligand>
</feature>
<evidence type="ECO:0000256" key="3">
    <source>
        <dbReference type="ARBA" id="ARBA00022723"/>
    </source>
</evidence>
<dbReference type="CDD" id="cd02503">
    <property type="entry name" value="MobA"/>
    <property type="match status" value="1"/>
</dbReference>
<keyword evidence="2 8" id="KW-0808">Transferase</keyword>
<dbReference type="EMBL" id="JABFTX010000001">
    <property type="protein sequence ID" value="MCE8001774.1"/>
    <property type="molecule type" value="Genomic_DNA"/>
</dbReference>
<evidence type="ECO:0000256" key="8">
    <source>
        <dbReference type="HAMAP-Rule" id="MF_00316"/>
    </source>
</evidence>
<keyword evidence="5 8" id="KW-0460">Magnesium</keyword>
<sequence>MTDRSESAIPNPLADVTGLILAGGEGRRMGGRDKGLEPFRGATLVSHVLARFAGKVAEVLVSANRHLDDYRQLAGRVVPDAQGGFQGPLMGIYSGLLAADTPWVLVVPCDTPALPDDLVARMVAGIGDHPIAVAHDGERLHPVVMLLERSLAEDLYAALQAGERKVGRWVERHAWTAIDFSDCPDAFINLNSEEDKRRLEMRPNEESRP</sequence>
<feature type="binding site" evidence="8">
    <location>
        <position position="80"/>
    </location>
    <ligand>
        <name>GTP</name>
        <dbReference type="ChEBI" id="CHEBI:37565"/>
    </ligand>
</feature>
<dbReference type="Pfam" id="PF12804">
    <property type="entry name" value="NTP_transf_3"/>
    <property type="match status" value="1"/>
</dbReference>
<feature type="binding site" evidence="8">
    <location>
        <begin position="21"/>
        <end position="23"/>
    </location>
    <ligand>
        <name>GTP</name>
        <dbReference type="ChEBI" id="CHEBI:37565"/>
    </ligand>
</feature>
<organism evidence="10 11">
    <name type="scientific">Billgrantia ethanolica</name>
    <dbReference type="NCBI Taxonomy" id="2733486"/>
    <lineage>
        <taxon>Bacteria</taxon>
        <taxon>Pseudomonadati</taxon>
        <taxon>Pseudomonadota</taxon>
        <taxon>Gammaproteobacteria</taxon>
        <taxon>Oceanospirillales</taxon>
        <taxon>Halomonadaceae</taxon>
        <taxon>Billgrantia</taxon>
    </lineage>
</organism>
<evidence type="ECO:0000256" key="2">
    <source>
        <dbReference type="ARBA" id="ARBA00022679"/>
    </source>
</evidence>
<gene>
    <name evidence="8 10" type="primary">mobA</name>
    <name evidence="10" type="ORF">HOP53_02880</name>
</gene>
<evidence type="ECO:0000256" key="4">
    <source>
        <dbReference type="ARBA" id="ARBA00022741"/>
    </source>
</evidence>
<feature type="domain" description="MobA-like NTP transferase" evidence="9">
    <location>
        <begin position="18"/>
        <end position="172"/>
    </location>
</feature>
<comment type="caution">
    <text evidence="8">Lacks conserved residue(s) required for the propagation of feature annotation.</text>
</comment>
<evidence type="ECO:0000256" key="5">
    <source>
        <dbReference type="ARBA" id="ARBA00022842"/>
    </source>
</evidence>
<dbReference type="GO" id="GO:0061603">
    <property type="term" value="F:molybdenum cofactor guanylyltransferase activity"/>
    <property type="evidence" value="ECO:0007669"/>
    <property type="project" value="UniProtKB-EC"/>
</dbReference>
<dbReference type="Proteomes" id="UP001320168">
    <property type="component" value="Unassembled WGS sequence"/>
</dbReference>
<reference evidence="10 11" key="1">
    <citation type="journal article" date="2021" name="Front. Microbiol.">
        <title>Aerobic Denitrification and Heterotrophic Sulfur Oxidation in the Genus Halomonas Revealed by Six Novel Species Characterizations and Genome-Based Analysis.</title>
        <authorList>
            <person name="Wang L."/>
            <person name="Shao Z."/>
        </authorList>
    </citation>
    <scope>NUCLEOTIDE SEQUENCE [LARGE SCALE GENOMIC DNA]</scope>
    <source>
        <strain evidence="10 11">MCCC 1A11081</strain>
    </source>
</reference>
<keyword evidence="6 8" id="KW-0342">GTP-binding</keyword>
<keyword evidence="1 8" id="KW-0963">Cytoplasm</keyword>
<name>A0ABS8ZYV9_9GAMM</name>
<dbReference type="Gene3D" id="3.90.550.10">
    <property type="entry name" value="Spore Coat Polysaccharide Biosynthesis Protein SpsA, Chain A"/>
    <property type="match status" value="1"/>
</dbReference>
<dbReference type="SUPFAM" id="SSF53448">
    <property type="entry name" value="Nucleotide-diphospho-sugar transferases"/>
    <property type="match status" value="1"/>
</dbReference>
<comment type="subcellular location">
    <subcellularLocation>
        <location evidence="8">Cytoplasm</location>
    </subcellularLocation>
</comment>
<feature type="binding site" evidence="8">
    <location>
        <position position="110"/>
    </location>
    <ligand>
        <name>GTP</name>
        <dbReference type="ChEBI" id="CHEBI:37565"/>
    </ligand>
</feature>
<comment type="function">
    <text evidence="8">Transfers a GMP moiety from GTP to Mo-molybdopterin (Mo-MPT) cofactor (Moco or molybdenum cofactor) to form Mo-molybdopterin guanine dinucleotide (Mo-MGD) cofactor.</text>
</comment>
<keyword evidence="7 8" id="KW-0501">Molybdenum cofactor biosynthesis</keyword>
<dbReference type="InterPro" id="IPR013482">
    <property type="entry name" value="Molybde_CF_guanTrfase"/>
</dbReference>
<dbReference type="RefSeq" id="WP_234268600.1">
    <property type="nucleotide sequence ID" value="NZ_JABFTX010000001.1"/>
</dbReference>
<comment type="domain">
    <text evidence="8">The N-terminal domain determines nucleotide recognition and specific binding, while the C-terminal domain determines the specific binding to the target protein.</text>
</comment>
<dbReference type="NCBIfam" id="TIGR02665">
    <property type="entry name" value="molyb_mobA"/>
    <property type="match status" value="1"/>
</dbReference>
<dbReference type="PANTHER" id="PTHR19136">
    <property type="entry name" value="MOLYBDENUM COFACTOR GUANYLYLTRANSFERASE"/>
    <property type="match status" value="1"/>
</dbReference>
<keyword evidence="3 8" id="KW-0479">Metal-binding</keyword>
<dbReference type="InterPro" id="IPR025877">
    <property type="entry name" value="MobA-like_NTP_Trfase"/>
</dbReference>
<comment type="cofactor">
    <cofactor evidence="8">
        <name>Mg(2+)</name>
        <dbReference type="ChEBI" id="CHEBI:18420"/>
    </cofactor>
</comment>
<accession>A0ABS8ZYV9</accession>
<dbReference type="PANTHER" id="PTHR19136:SF81">
    <property type="entry name" value="MOLYBDENUM COFACTOR GUANYLYLTRANSFERASE"/>
    <property type="match status" value="1"/>
</dbReference>
<comment type="subunit">
    <text evidence="8">Monomer.</text>
</comment>
<feature type="binding site" evidence="8">
    <location>
        <position position="34"/>
    </location>
    <ligand>
        <name>GTP</name>
        <dbReference type="ChEBI" id="CHEBI:37565"/>
    </ligand>
</feature>
<evidence type="ECO:0000256" key="1">
    <source>
        <dbReference type="ARBA" id="ARBA00022490"/>
    </source>
</evidence>
<evidence type="ECO:0000256" key="6">
    <source>
        <dbReference type="ARBA" id="ARBA00023134"/>
    </source>
</evidence>
<dbReference type="HAMAP" id="MF_00316">
    <property type="entry name" value="MobA"/>
    <property type="match status" value="1"/>
</dbReference>
<proteinExistence type="inferred from homology"/>
<dbReference type="EC" id="2.7.7.77" evidence="8"/>
<evidence type="ECO:0000259" key="9">
    <source>
        <dbReference type="Pfam" id="PF12804"/>
    </source>
</evidence>
<keyword evidence="10" id="KW-0548">Nucleotidyltransferase</keyword>